<dbReference type="NCBIfam" id="TIGR02985">
    <property type="entry name" value="Sig70_bacteroi1"/>
    <property type="match status" value="1"/>
</dbReference>
<name>A0A413IRL9_9BACT</name>
<proteinExistence type="inferred from homology"/>
<dbReference type="InterPro" id="IPR014284">
    <property type="entry name" value="RNA_pol_sigma-70_dom"/>
</dbReference>
<dbReference type="Pfam" id="PF04542">
    <property type="entry name" value="Sigma70_r2"/>
    <property type="match status" value="1"/>
</dbReference>
<evidence type="ECO:0000259" key="5">
    <source>
        <dbReference type="Pfam" id="PF04542"/>
    </source>
</evidence>
<dbReference type="InterPro" id="IPR039425">
    <property type="entry name" value="RNA_pol_sigma-70-like"/>
</dbReference>
<dbReference type="GeneID" id="93095691"/>
<dbReference type="Proteomes" id="UP000286063">
    <property type="component" value="Unassembled WGS sequence"/>
</dbReference>
<dbReference type="EMBL" id="QSCR01000004">
    <property type="protein sequence ID" value="RGY20131.1"/>
    <property type="molecule type" value="Genomic_DNA"/>
</dbReference>
<keyword evidence="10" id="KW-1185">Reference proteome</keyword>
<dbReference type="InterPro" id="IPR014327">
    <property type="entry name" value="RNA_pol_sigma70_bacteroid"/>
</dbReference>
<dbReference type="Proteomes" id="UP000654720">
    <property type="component" value="Chromosome"/>
</dbReference>
<dbReference type="EMBL" id="CP069450">
    <property type="protein sequence ID" value="QRO51407.1"/>
    <property type="molecule type" value="Genomic_DNA"/>
</dbReference>
<keyword evidence="4" id="KW-0804">Transcription</keyword>
<evidence type="ECO:0000256" key="4">
    <source>
        <dbReference type="ARBA" id="ARBA00023163"/>
    </source>
</evidence>
<dbReference type="RefSeq" id="WP_034503278.1">
    <property type="nucleotide sequence ID" value="NZ_CAMFYF010000123.1"/>
</dbReference>
<dbReference type="InterPro" id="IPR013249">
    <property type="entry name" value="RNA_pol_sigma70_r4_t2"/>
</dbReference>
<dbReference type="GO" id="GO:0003677">
    <property type="term" value="F:DNA binding"/>
    <property type="evidence" value="ECO:0007669"/>
    <property type="project" value="InterPro"/>
</dbReference>
<protein>
    <submittedName>
        <fullName evidence="8">RNA polymerase sigma-70 factor</fullName>
    </submittedName>
</protein>
<dbReference type="PANTHER" id="PTHR43133:SF46">
    <property type="entry name" value="RNA POLYMERASE SIGMA-70 FACTOR ECF SUBFAMILY"/>
    <property type="match status" value="1"/>
</dbReference>
<dbReference type="InterPro" id="IPR036388">
    <property type="entry name" value="WH-like_DNA-bd_sf"/>
</dbReference>
<dbReference type="AlphaFoldDB" id="A0A413IRL9"/>
<dbReference type="SUPFAM" id="SSF88659">
    <property type="entry name" value="Sigma3 and sigma4 domains of RNA polymerase sigma factors"/>
    <property type="match status" value="1"/>
</dbReference>
<gene>
    <name evidence="8" type="ORF">DXA50_04530</name>
    <name evidence="7" type="ORF">I6J59_07335</name>
</gene>
<dbReference type="GO" id="GO:0016987">
    <property type="term" value="F:sigma factor activity"/>
    <property type="evidence" value="ECO:0007669"/>
    <property type="project" value="UniProtKB-KW"/>
</dbReference>
<accession>A0A413IRL9</accession>
<keyword evidence="2" id="KW-0805">Transcription regulation</keyword>
<sequence>MFGHKKAKDEFEILFKENYNKLYVFAYNYLNDKEISEDVVNDAFEYVWRNYDNLKNNSLVPVLFQQVRHRSFNYLRHNKIVEKYASVFIYTTSELEDTQENDDDERINRIMMIINTLPPKTRKVLEECYFNQKKYSEVAQMLNISTNTVKKHIMKALSSLREELSVSVNGKDS</sequence>
<evidence type="ECO:0000259" key="6">
    <source>
        <dbReference type="Pfam" id="PF08281"/>
    </source>
</evidence>
<comment type="similarity">
    <text evidence="1">Belongs to the sigma-70 factor family. ECF subfamily.</text>
</comment>
<evidence type="ECO:0000313" key="9">
    <source>
        <dbReference type="Proteomes" id="UP000286063"/>
    </source>
</evidence>
<feature type="domain" description="RNA polymerase sigma factor 70 region 4 type 2" evidence="6">
    <location>
        <begin position="108"/>
        <end position="159"/>
    </location>
</feature>
<dbReference type="NCBIfam" id="TIGR02937">
    <property type="entry name" value="sigma70-ECF"/>
    <property type="match status" value="1"/>
</dbReference>
<dbReference type="InterPro" id="IPR013325">
    <property type="entry name" value="RNA_pol_sigma_r2"/>
</dbReference>
<dbReference type="GO" id="GO:0006352">
    <property type="term" value="P:DNA-templated transcription initiation"/>
    <property type="evidence" value="ECO:0007669"/>
    <property type="project" value="InterPro"/>
</dbReference>
<evidence type="ECO:0000256" key="1">
    <source>
        <dbReference type="ARBA" id="ARBA00010641"/>
    </source>
</evidence>
<dbReference type="InterPro" id="IPR007627">
    <property type="entry name" value="RNA_pol_sigma70_r2"/>
</dbReference>
<reference evidence="7 10" key="2">
    <citation type="submission" date="2021-02" db="EMBL/GenBank/DDBJ databases">
        <title>FDA dAtabase for Regulatory Grade micrObial Sequences (FDA-ARGOS): Supporting development and validation of Infectious Disease Dx tests.</title>
        <authorList>
            <person name="Carlson P."/>
            <person name="Fischbach M."/>
            <person name="Hastie J."/>
            <person name="Bilen M."/>
            <person name="Cheng A."/>
            <person name="Tallon L."/>
            <person name="Sadzewicz L."/>
            <person name="Zhao X."/>
            <person name="Boylan J."/>
            <person name="Ott S."/>
            <person name="Bowen H."/>
            <person name="Vavikolanu K."/>
            <person name="Mehta A."/>
            <person name="Aluvathingal J."/>
            <person name="Nadendla S."/>
            <person name="Yan Y."/>
            <person name="Sichtig H."/>
        </authorList>
    </citation>
    <scope>NUCLEOTIDE SEQUENCE [LARGE SCALE GENOMIC DNA]</scope>
    <source>
        <strain evidence="7 10">FDAARGOS_1229</strain>
    </source>
</reference>
<dbReference type="PANTHER" id="PTHR43133">
    <property type="entry name" value="RNA POLYMERASE ECF-TYPE SIGMA FACTO"/>
    <property type="match status" value="1"/>
</dbReference>
<evidence type="ECO:0000313" key="7">
    <source>
        <dbReference type="EMBL" id="QRO51407.1"/>
    </source>
</evidence>
<evidence type="ECO:0000313" key="8">
    <source>
        <dbReference type="EMBL" id="RGY20131.1"/>
    </source>
</evidence>
<dbReference type="OrthoDB" id="1093111at2"/>
<evidence type="ECO:0000256" key="3">
    <source>
        <dbReference type="ARBA" id="ARBA00023082"/>
    </source>
</evidence>
<dbReference type="CDD" id="cd06171">
    <property type="entry name" value="Sigma70_r4"/>
    <property type="match status" value="1"/>
</dbReference>
<organism evidence="8 9">
    <name type="scientific">Butyricimonas virosa</name>
    <dbReference type="NCBI Taxonomy" id="544645"/>
    <lineage>
        <taxon>Bacteria</taxon>
        <taxon>Pseudomonadati</taxon>
        <taxon>Bacteroidota</taxon>
        <taxon>Bacteroidia</taxon>
        <taxon>Bacteroidales</taxon>
        <taxon>Odoribacteraceae</taxon>
        <taxon>Butyricimonas</taxon>
    </lineage>
</organism>
<dbReference type="Gene3D" id="1.10.10.10">
    <property type="entry name" value="Winged helix-like DNA-binding domain superfamily/Winged helix DNA-binding domain"/>
    <property type="match status" value="1"/>
</dbReference>
<dbReference type="SUPFAM" id="SSF88946">
    <property type="entry name" value="Sigma2 domain of RNA polymerase sigma factors"/>
    <property type="match status" value="1"/>
</dbReference>
<evidence type="ECO:0000256" key="2">
    <source>
        <dbReference type="ARBA" id="ARBA00023015"/>
    </source>
</evidence>
<keyword evidence="3" id="KW-0731">Sigma factor</keyword>
<reference evidence="8 9" key="1">
    <citation type="submission" date="2018-08" db="EMBL/GenBank/DDBJ databases">
        <title>A genome reference for cultivated species of the human gut microbiota.</title>
        <authorList>
            <person name="Zou Y."/>
            <person name="Xue W."/>
            <person name="Luo G."/>
        </authorList>
    </citation>
    <scope>NUCLEOTIDE SEQUENCE [LARGE SCALE GENOMIC DNA]</scope>
    <source>
        <strain evidence="8 9">OF02-7</strain>
    </source>
</reference>
<dbReference type="InterPro" id="IPR013324">
    <property type="entry name" value="RNA_pol_sigma_r3/r4-like"/>
</dbReference>
<evidence type="ECO:0000313" key="10">
    <source>
        <dbReference type="Proteomes" id="UP000654720"/>
    </source>
</evidence>
<feature type="domain" description="RNA polymerase sigma-70 region 2" evidence="5">
    <location>
        <begin position="14"/>
        <end position="78"/>
    </location>
</feature>
<dbReference type="Gene3D" id="1.10.1740.10">
    <property type="match status" value="1"/>
</dbReference>
<dbReference type="Pfam" id="PF08281">
    <property type="entry name" value="Sigma70_r4_2"/>
    <property type="match status" value="1"/>
</dbReference>